<protein>
    <submittedName>
        <fullName evidence="1">Uncharacterized protein</fullName>
    </submittedName>
</protein>
<evidence type="ECO:0000313" key="1">
    <source>
        <dbReference type="EMBL" id="KAJ9593193.1"/>
    </source>
</evidence>
<gene>
    <name evidence="1" type="ORF">L9F63_015260</name>
</gene>
<evidence type="ECO:0000313" key="2">
    <source>
        <dbReference type="Proteomes" id="UP001233999"/>
    </source>
</evidence>
<reference evidence="1" key="2">
    <citation type="submission" date="2023-05" db="EMBL/GenBank/DDBJ databases">
        <authorList>
            <person name="Fouks B."/>
        </authorList>
    </citation>
    <scope>NUCLEOTIDE SEQUENCE</scope>
    <source>
        <strain evidence="1">Stay&amp;Tobe</strain>
        <tissue evidence="1">Testes</tissue>
    </source>
</reference>
<dbReference type="Proteomes" id="UP001233999">
    <property type="component" value="Unassembled WGS sequence"/>
</dbReference>
<dbReference type="EMBL" id="JASPKZ010003456">
    <property type="protein sequence ID" value="KAJ9593193.1"/>
    <property type="molecule type" value="Genomic_DNA"/>
</dbReference>
<proteinExistence type="predicted"/>
<comment type="caution">
    <text evidence="1">The sequence shown here is derived from an EMBL/GenBank/DDBJ whole genome shotgun (WGS) entry which is preliminary data.</text>
</comment>
<organism evidence="1 2">
    <name type="scientific">Diploptera punctata</name>
    <name type="common">Pacific beetle cockroach</name>
    <dbReference type="NCBI Taxonomy" id="6984"/>
    <lineage>
        <taxon>Eukaryota</taxon>
        <taxon>Metazoa</taxon>
        <taxon>Ecdysozoa</taxon>
        <taxon>Arthropoda</taxon>
        <taxon>Hexapoda</taxon>
        <taxon>Insecta</taxon>
        <taxon>Pterygota</taxon>
        <taxon>Neoptera</taxon>
        <taxon>Polyneoptera</taxon>
        <taxon>Dictyoptera</taxon>
        <taxon>Blattodea</taxon>
        <taxon>Blaberoidea</taxon>
        <taxon>Blaberidae</taxon>
        <taxon>Diplopterinae</taxon>
        <taxon>Diploptera</taxon>
    </lineage>
</organism>
<keyword evidence="2" id="KW-1185">Reference proteome</keyword>
<accession>A0AAD8A6F2</accession>
<name>A0AAD8A6F2_DIPPU</name>
<dbReference type="AlphaFoldDB" id="A0AAD8A6F2"/>
<feature type="non-terminal residue" evidence="1">
    <location>
        <position position="69"/>
    </location>
</feature>
<reference evidence="1" key="1">
    <citation type="journal article" date="2023" name="IScience">
        <title>Live-bearing cockroach genome reveals convergent evolutionary mechanisms linked to viviparity in insects and beyond.</title>
        <authorList>
            <person name="Fouks B."/>
            <person name="Harrison M.C."/>
            <person name="Mikhailova A.A."/>
            <person name="Marchal E."/>
            <person name="English S."/>
            <person name="Carruthers M."/>
            <person name="Jennings E.C."/>
            <person name="Chiamaka E.L."/>
            <person name="Frigard R.A."/>
            <person name="Pippel M."/>
            <person name="Attardo G.M."/>
            <person name="Benoit J.B."/>
            <person name="Bornberg-Bauer E."/>
            <person name="Tobe S.S."/>
        </authorList>
    </citation>
    <scope>NUCLEOTIDE SEQUENCE</scope>
    <source>
        <strain evidence="1">Stay&amp;Tobe</strain>
    </source>
</reference>
<sequence length="69" mass="7903">CLLMSAVKCLLLVRKYNYIGRMSAVKCLLMSAVSKKIMSAVIRKYNYIGRMFANVCYNYIGRMFANVCC</sequence>